<evidence type="ECO:0000313" key="3">
    <source>
        <dbReference type="Proteomes" id="UP001490365"/>
    </source>
</evidence>
<gene>
    <name evidence="2" type="ORF">ABT211_04865</name>
</gene>
<dbReference type="GO" id="GO:0016787">
    <property type="term" value="F:hydrolase activity"/>
    <property type="evidence" value="ECO:0007669"/>
    <property type="project" value="UniProtKB-KW"/>
</dbReference>
<dbReference type="SUPFAM" id="SSF53474">
    <property type="entry name" value="alpha/beta-Hydrolases"/>
    <property type="match status" value="1"/>
</dbReference>
<dbReference type="PANTHER" id="PTHR43798">
    <property type="entry name" value="MONOACYLGLYCEROL LIPASE"/>
    <property type="match status" value="1"/>
</dbReference>
<evidence type="ECO:0000259" key="1">
    <source>
        <dbReference type="Pfam" id="PF00561"/>
    </source>
</evidence>
<proteinExistence type="predicted"/>
<accession>A0ABV1T9A0</accession>
<dbReference type="EMBL" id="JBEOZM010000002">
    <property type="protein sequence ID" value="MER6266623.1"/>
    <property type="molecule type" value="Genomic_DNA"/>
</dbReference>
<organism evidence="2 3">
    <name type="scientific">Streptomyces sp. 900105755</name>
    <dbReference type="NCBI Taxonomy" id="3154389"/>
    <lineage>
        <taxon>Bacteria</taxon>
        <taxon>Bacillati</taxon>
        <taxon>Actinomycetota</taxon>
        <taxon>Actinomycetes</taxon>
        <taxon>Kitasatosporales</taxon>
        <taxon>Streptomycetaceae</taxon>
        <taxon>Streptomyces</taxon>
    </lineage>
</organism>
<name>A0ABV1T9A0_9ACTN</name>
<evidence type="ECO:0000313" key="2">
    <source>
        <dbReference type="EMBL" id="MER6266623.1"/>
    </source>
</evidence>
<dbReference type="InterPro" id="IPR050266">
    <property type="entry name" value="AB_hydrolase_sf"/>
</dbReference>
<keyword evidence="2" id="KW-0378">Hydrolase</keyword>
<comment type="caution">
    <text evidence="2">The sequence shown here is derived from an EMBL/GenBank/DDBJ whole genome shotgun (WGS) entry which is preliminary data.</text>
</comment>
<feature type="domain" description="AB hydrolase-1" evidence="1">
    <location>
        <begin position="18"/>
        <end position="245"/>
    </location>
</feature>
<dbReference type="PRINTS" id="PR00111">
    <property type="entry name" value="ABHYDROLASE"/>
</dbReference>
<dbReference type="InterPro" id="IPR029058">
    <property type="entry name" value="AB_hydrolase_fold"/>
</dbReference>
<keyword evidence="3" id="KW-1185">Reference proteome</keyword>
<protein>
    <submittedName>
        <fullName evidence="2">Alpha/beta fold hydrolase</fullName>
    </submittedName>
</protein>
<dbReference type="Pfam" id="PF00561">
    <property type="entry name" value="Abhydrolase_1"/>
    <property type="match status" value="1"/>
</dbReference>
<dbReference type="InterPro" id="IPR000073">
    <property type="entry name" value="AB_hydrolase_1"/>
</dbReference>
<dbReference type="Proteomes" id="UP001490365">
    <property type="component" value="Unassembled WGS sequence"/>
</dbReference>
<sequence>MKRRPLLHHRVLGPVDAPLLVLGPSLGTSTTAWDPHVAVLAESHRVLCYDLPGHGGSPSDLVRDHKPGRTTVGDLAHMVLDLVAHHGRDRFHYAGISLGGGVGVHLALHQPDHIASLALVCSSAYFGPPQFWQERAALVRREGTGALLEAMPGRWFADPGTAATSLGKTFLQDLATADPIGYAACCDALAAYDVRRDLRRITAPTLVLGGSQDTATPLPHAWELAEGISGAKSVTVGTGHLAVEEPQAVGAALLAHLRMAGGAEDADRSS</sequence>
<reference evidence="2 3" key="1">
    <citation type="submission" date="2024-06" db="EMBL/GenBank/DDBJ databases">
        <title>The Natural Products Discovery Center: Release of the First 8490 Sequenced Strains for Exploring Actinobacteria Biosynthetic Diversity.</title>
        <authorList>
            <person name="Kalkreuter E."/>
            <person name="Kautsar S.A."/>
            <person name="Yang D."/>
            <person name="Bader C.D."/>
            <person name="Teijaro C.N."/>
            <person name="Fluegel L."/>
            <person name="Davis C.M."/>
            <person name="Simpson J.R."/>
            <person name="Lauterbach L."/>
            <person name="Steele A.D."/>
            <person name="Gui C."/>
            <person name="Meng S."/>
            <person name="Li G."/>
            <person name="Viehrig K."/>
            <person name="Ye F."/>
            <person name="Su P."/>
            <person name="Kiefer A.F."/>
            <person name="Nichols A."/>
            <person name="Cepeda A.J."/>
            <person name="Yan W."/>
            <person name="Fan B."/>
            <person name="Jiang Y."/>
            <person name="Adhikari A."/>
            <person name="Zheng C.-J."/>
            <person name="Schuster L."/>
            <person name="Cowan T.M."/>
            <person name="Smanski M.J."/>
            <person name="Chevrette M.G."/>
            <person name="De Carvalho L.P.S."/>
            <person name="Shen B."/>
        </authorList>
    </citation>
    <scope>NUCLEOTIDE SEQUENCE [LARGE SCALE GENOMIC DNA]</scope>
    <source>
        <strain evidence="2 3">NPDC001694</strain>
    </source>
</reference>
<dbReference type="Gene3D" id="3.40.50.1820">
    <property type="entry name" value="alpha/beta hydrolase"/>
    <property type="match status" value="1"/>
</dbReference>
<dbReference type="RefSeq" id="WP_351955304.1">
    <property type="nucleotide sequence ID" value="NZ_JBEOZM010000002.1"/>
</dbReference>